<dbReference type="InterPro" id="IPR036390">
    <property type="entry name" value="WH_DNA-bd_sf"/>
</dbReference>
<accession>A0A2Y9ECU0</accession>
<dbReference type="FunCoup" id="A0A2Y9ECU0">
    <property type="interactions" value="34"/>
</dbReference>
<dbReference type="SUPFAM" id="SSF46785">
    <property type="entry name" value="Winged helix' DNA-binding domain"/>
    <property type="match status" value="1"/>
</dbReference>
<dbReference type="InterPro" id="IPR001766">
    <property type="entry name" value="Fork_head_dom"/>
</dbReference>
<dbReference type="AlphaFoldDB" id="A0A2Y9ECU0"/>
<keyword evidence="2 5" id="KW-0238">DNA-binding</keyword>
<evidence type="ECO:0000256" key="1">
    <source>
        <dbReference type="ARBA" id="ARBA00023015"/>
    </source>
</evidence>
<organism evidence="8 9">
    <name type="scientific">Trichechus manatus latirostris</name>
    <name type="common">Florida manatee</name>
    <dbReference type="NCBI Taxonomy" id="127582"/>
    <lineage>
        <taxon>Eukaryota</taxon>
        <taxon>Metazoa</taxon>
        <taxon>Chordata</taxon>
        <taxon>Craniata</taxon>
        <taxon>Vertebrata</taxon>
        <taxon>Euteleostomi</taxon>
        <taxon>Mammalia</taxon>
        <taxon>Eutheria</taxon>
        <taxon>Afrotheria</taxon>
        <taxon>Sirenia</taxon>
        <taxon>Trichechidae</taxon>
        <taxon>Trichechus</taxon>
    </lineage>
</organism>
<dbReference type="PROSITE" id="PS50039">
    <property type="entry name" value="FORK_HEAD_3"/>
    <property type="match status" value="1"/>
</dbReference>
<dbReference type="GO" id="GO:1990837">
    <property type="term" value="F:sequence-specific double-stranded DNA binding"/>
    <property type="evidence" value="ECO:0007669"/>
    <property type="project" value="TreeGrafter"/>
</dbReference>
<dbReference type="InParanoid" id="A0A2Y9ECU0"/>
<keyword evidence="4 5" id="KW-0539">Nucleus</keyword>
<protein>
    <submittedName>
        <fullName evidence="9">LOW QUALITY PROTEIN: forkhead box protein R2</fullName>
    </submittedName>
</protein>
<keyword evidence="8" id="KW-1185">Reference proteome</keyword>
<dbReference type="CTD" id="139628"/>
<proteinExistence type="predicted"/>
<evidence type="ECO:0000256" key="2">
    <source>
        <dbReference type="ARBA" id="ARBA00023125"/>
    </source>
</evidence>
<dbReference type="Gene3D" id="1.10.10.10">
    <property type="entry name" value="Winged helix-like DNA-binding domain superfamily/Winged helix DNA-binding domain"/>
    <property type="match status" value="1"/>
</dbReference>
<dbReference type="RefSeq" id="XP_004391284.1">
    <property type="nucleotide sequence ID" value="XM_004391227.2"/>
</dbReference>
<evidence type="ECO:0000259" key="7">
    <source>
        <dbReference type="PROSITE" id="PS50039"/>
    </source>
</evidence>
<dbReference type="OrthoDB" id="10070006at2759"/>
<dbReference type="GO" id="GO:0003700">
    <property type="term" value="F:DNA-binding transcription factor activity"/>
    <property type="evidence" value="ECO:0007669"/>
    <property type="project" value="InterPro"/>
</dbReference>
<dbReference type="Proteomes" id="UP000248480">
    <property type="component" value="Unplaced"/>
</dbReference>
<feature type="region of interest" description="Disordered" evidence="6">
    <location>
        <begin position="93"/>
        <end position="160"/>
    </location>
</feature>
<dbReference type="PANTHER" id="PTHR46789:SF2">
    <property type="entry name" value="FORKHEAD BOX PROTEIN R2"/>
    <property type="match status" value="1"/>
</dbReference>
<dbReference type="PANTHER" id="PTHR46789">
    <property type="entry name" value="FORKHEAD BOX PROTEIN R1"/>
    <property type="match status" value="1"/>
</dbReference>
<feature type="compositionally biased region" description="Low complexity" evidence="6">
    <location>
        <begin position="129"/>
        <end position="145"/>
    </location>
</feature>
<evidence type="ECO:0000256" key="5">
    <source>
        <dbReference type="PROSITE-ProRule" id="PRU00089"/>
    </source>
</evidence>
<dbReference type="InterPro" id="IPR036388">
    <property type="entry name" value="WH-like_DNA-bd_sf"/>
</dbReference>
<dbReference type="Pfam" id="PF00250">
    <property type="entry name" value="Forkhead"/>
    <property type="match status" value="1"/>
</dbReference>
<dbReference type="KEGG" id="tmu:101357015"/>
<dbReference type="InterPro" id="IPR052328">
    <property type="entry name" value="FOX_transcription_regulators"/>
</dbReference>
<keyword evidence="3" id="KW-0804">Transcription</keyword>
<dbReference type="GeneID" id="101357015"/>
<feature type="DNA-binding region" description="Fork-head" evidence="5">
    <location>
        <begin position="197"/>
        <end position="301"/>
    </location>
</feature>
<evidence type="ECO:0000256" key="4">
    <source>
        <dbReference type="ARBA" id="ARBA00023242"/>
    </source>
</evidence>
<dbReference type="STRING" id="127582.A0A2Y9ECU0"/>
<evidence type="ECO:0000256" key="6">
    <source>
        <dbReference type="SAM" id="MobiDB-lite"/>
    </source>
</evidence>
<name>A0A2Y9ECU0_TRIMA</name>
<evidence type="ECO:0000313" key="8">
    <source>
        <dbReference type="Proteomes" id="UP000248480"/>
    </source>
</evidence>
<sequence>MDLKLKNPEFWYSLHGQVPGLLDWDMENEFFLPRTTDQCSLAEQNLTKYRLRIMESPKLPLERKLNPDKDGPDYEPNLWMWVNTNIVCSLGGEEAPKPSKKKGLASMPLSSQPPLKDEESNCSEATVVESLPSSSSEQSPPQKQLASSPSDWELMEEEAEEQYDNSSVALQYPKKGECFQSQKLWQTNSQERRSWPWLPLHYSHIIALALRNSPPPPWGLNVQEVYNFTRQHFSLFWTAPDGWKNTIYHNLCFLGSYEKVLVSLPDGTNSRPQSCLWRLTEEGHLHFQEKTHALASARRESIQQCMSQPDVMTSLFDL</sequence>
<feature type="domain" description="Fork-head" evidence="7">
    <location>
        <begin position="197"/>
        <end position="301"/>
    </location>
</feature>
<comment type="subcellular location">
    <subcellularLocation>
        <location evidence="5">Nucleus</location>
    </subcellularLocation>
</comment>
<keyword evidence="1" id="KW-0805">Transcription regulation</keyword>
<dbReference type="SMART" id="SM00339">
    <property type="entry name" value="FH"/>
    <property type="match status" value="1"/>
</dbReference>
<evidence type="ECO:0000256" key="3">
    <source>
        <dbReference type="ARBA" id="ARBA00023163"/>
    </source>
</evidence>
<gene>
    <name evidence="9" type="primary">FOXR2</name>
</gene>
<evidence type="ECO:0000313" key="9">
    <source>
        <dbReference type="RefSeq" id="XP_004391284.1"/>
    </source>
</evidence>
<dbReference type="GO" id="GO:0005634">
    <property type="term" value="C:nucleus"/>
    <property type="evidence" value="ECO:0007669"/>
    <property type="project" value="UniProtKB-SubCell"/>
</dbReference>
<reference evidence="9" key="1">
    <citation type="submission" date="2025-08" db="UniProtKB">
        <authorList>
            <consortium name="RefSeq"/>
        </authorList>
    </citation>
    <scope>IDENTIFICATION</scope>
</reference>